<feature type="domain" description="NADH:ubiquinone oxidoreductase 30kDa subunit" evidence="6">
    <location>
        <begin position="32"/>
        <end position="151"/>
    </location>
</feature>
<evidence type="ECO:0000256" key="2">
    <source>
        <dbReference type="ARBA" id="ARBA00022448"/>
    </source>
</evidence>
<keyword evidence="8" id="KW-1185">Reference proteome</keyword>
<keyword evidence="3" id="KW-0830">Ubiquinone</keyword>
<dbReference type="InterPro" id="IPR020396">
    <property type="entry name" value="NADH_UbQ_OxRdtase_CS"/>
</dbReference>
<evidence type="ECO:0000256" key="4">
    <source>
        <dbReference type="RuleBase" id="RU003456"/>
    </source>
</evidence>
<name>A0A6M1TCJ7_9BACT</name>
<comment type="caution">
    <text evidence="7">The sequence shown here is derived from an EMBL/GenBank/DDBJ whole genome shotgun (WGS) entry which is preliminary data.</text>
</comment>
<evidence type="ECO:0000256" key="3">
    <source>
        <dbReference type="HAMAP-Rule" id="MF_01357"/>
    </source>
</evidence>
<dbReference type="NCBIfam" id="TIGR01961">
    <property type="entry name" value="NuoC_fam"/>
    <property type="match status" value="1"/>
</dbReference>
<keyword evidence="3 5" id="KW-0874">Quinone</keyword>
<dbReference type="PROSITE" id="PS00542">
    <property type="entry name" value="COMPLEX1_30K"/>
    <property type="match status" value="1"/>
</dbReference>
<dbReference type="GO" id="GO:0050136">
    <property type="term" value="F:NADH dehydrogenase (quinone) (non-electrogenic) activity"/>
    <property type="evidence" value="ECO:0007669"/>
    <property type="project" value="UniProtKB-UniRule"/>
</dbReference>
<keyword evidence="3" id="KW-0472">Membrane</keyword>
<dbReference type="GO" id="GO:0048038">
    <property type="term" value="F:quinone binding"/>
    <property type="evidence" value="ECO:0007669"/>
    <property type="project" value="UniProtKB-KW"/>
</dbReference>
<gene>
    <name evidence="3" type="primary">nuoC</name>
    <name evidence="7" type="ORF">G3570_14490</name>
</gene>
<dbReference type="InterPro" id="IPR010218">
    <property type="entry name" value="NADH_DH_suC"/>
</dbReference>
<dbReference type="Gene3D" id="3.30.460.80">
    <property type="entry name" value="NADH:ubiquinone oxidoreductase, 30kDa subunit"/>
    <property type="match status" value="1"/>
</dbReference>
<comment type="subunit">
    <text evidence="3">NDH-1 is composed of 14 different subunits. Subunits NuoB, C, D, E, F, and G constitute the peripheral sector of the complex.</text>
</comment>
<dbReference type="InterPro" id="IPR037232">
    <property type="entry name" value="NADH_quin_OxRdtase_su_C/D-like"/>
</dbReference>
<dbReference type="EMBL" id="JAALLT010000004">
    <property type="protein sequence ID" value="NGP77853.1"/>
    <property type="molecule type" value="Genomic_DNA"/>
</dbReference>
<dbReference type="Proteomes" id="UP000473278">
    <property type="component" value="Unassembled WGS sequence"/>
</dbReference>
<keyword evidence="3 4" id="KW-1278">Translocase</keyword>
<dbReference type="PANTHER" id="PTHR10884:SF14">
    <property type="entry name" value="NADH DEHYDROGENASE [UBIQUINONE] IRON-SULFUR PROTEIN 3, MITOCHONDRIAL"/>
    <property type="match status" value="1"/>
</dbReference>
<dbReference type="SUPFAM" id="SSF143243">
    <property type="entry name" value="Nqo5-like"/>
    <property type="match status" value="1"/>
</dbReference>
<evidence type="ECO:0000259" key="6">
    <source>
        <dbReference type="Pfam" id="PF00329"/>
    </source>
</evidence>
<protein>
    <recommendedName>
        <fullName evidence="3">NADH-quinone oxidoreductase subunit C</fullName>
        <ecNumber evidence="3">7.1.1.-</ecNumber>
    </recommendedName>
    <alternativeName>
        <fullName evidence="3">NADH dehydrogenase I subunit C</fullName>
    </alternativeName>
    <alternativeName>
        <fullName evidence="3">NDH-1 subunit C</fullName>
    </alternativeName>
</protein>
<accession>A0A6M1TCJ7</accession>
<dbReference type="AlphaFoldDB" id="A0A6M1TCJ7"/>
<comment type="function">
    <text evidence="3">NDH-1 shuttles electrons from NADH, via FMN and iron-sulfur (Fe-S) centers, to quinones in the respiratory chain. The immediate electron acceptor for the enzyme in this species is believed to be ubiquinone. Couples the redox reaction to proton translocation (for every two electrons transferred, four hydrogen ions are translocated across the cytoplasmic membrane), and thus conserves the redox energy in a proton gradient.</text>
</comment>
<comment type="similarity">
    <text evidence="1 3 4">Belongs to the complex I 30 kDa subunit family.</text>
</comment>
<keyword evidence="3" id="KW-1003">Cell membrane</keyword>
<dbReference type="GO" id="GO:0008137">
    <property type="term" value="F:NADH dehydrogenase (ubiquinone) activity"/>
    <property type="evidence" value="ECO:0007669"/>
    <property type="project" value="InterPro"/>
</dbReference>
<reference evidence="7 8" key="1">
    <citation type="submission" date="2020-02" db="EMBL/GenBank/DDBJ databases">
        <title>Balneolaceae bacterium YR4-1, complete genome.</title>
        <authorList>
            <person name="Li Y."/>
            <person name="Wu S."/>
        </authorList>
    </citation>
    <scope>NUCLEOTIDE SEQUENCE [LARGE SCALE GENOMIC DNA]</scope>
    <source>
        <strain evidence="7 8">YR4-1</strain>
    </source>
</reference>
<dbReference type="Pfam" id="PF00329">
    <property type="entry name" value="Complex1_30kDa"/>
    <property type="match status" value="1"/>
</dbReference>
<keyword evidence="2 3" id="KW-0813">Transport</keyword>
<evidence type="ECO:0000313" key="8">
    <source>
        <dbReference type="Proteomes" id="UP000473278"/>
    </source>
</evidence>
<sequence>MKEMSDIFEYLNTTFEEGLSYNEAETGQSWVLVSAPTIKEVCKFLRDDEELRFNYLMCLSGVHYPKENELEAVYHLHSTIHGHTLVLKVRVPEEEPHVPSVESIWKTANWHEREAYDLVGIHFEGHPDLRRILTPQDWEGHPLRKDYEQQESYRGVTTGI</sequence>
<dbReference type="InterPro" id="IPR001268">
    <property type="entry name" value="NADH_UbQ_OxRdtase_30kDa_su"/>
</dbReference>
<dbReference type="PANTHER" id="PTHR10884">
    <property type="entry name" value="NADH DEHYDROGENASE UBIQUINONE IRON-SULFUR PROTEIN 3"/>
    <property type="match status" value="1"/>
</dbReference>
<evidence type="ECO:0000313" key="7">
    <source>
        <dbReference type="EMBL" id="NGP77853.1"/>
    </source>
</evidence>
<comment type="catalytic activity">
    <reaction evidence="3 5">
        <text>a quinone + NADH + 5 H(+)(in) = a quinol + NAD(+) + 4 H(+)(out)</text>
        <dbReference type="Rhea" id="RHEA:57888"/>
        <dbReference type="ChEBI" id="CHEBI:15378"/>
        <dbReference type="ChEBI" id="CHEBI:24646"/>
        <dbReference type="ChEBI" id="CHEBI:57540"/>
        <dbReference type="ChEBI" id="CHEBI:57945"/>
        <dbReference type="ChEBI" id="CHEBI:132124"/>
    </reaction>
</comment>
<keyword evidence="3 4" id="KW-0520">NAD</keyword>
<dbReference type="GO" id="GO:0005886">
    <property type="term" value="C:plasma membrane"/>
    <property type="evidence" value="ECO:0007669"/>
    <property type="project" value="UniProtKB-SubCell"/>
</dbReference>
<proteinExistence type="inferred from homology"/>
<evidence type="ECO:0000256" key="5">
    <source>
        <dbReference type="RuleBase" id="RU003582"/>
    </source>
</evidence>
<comment type="subcellular location">
    <subcellularLocation>
        <location evidence="3">Cell membrane</location>
        <topology evidence="3">Peripheral membrane protein</topology>
        <orientation evidence="3">Cytoplasmic side</orientation>
    </subcellularLocation>
</comment>
<dbReference type="EC" id="7.1.1.-" evidence="3"/>
<organism evidence="7 8">
    <name type="scientific">Halalkalibaculum roseum</name>
    <dbReference type="NCBI Taxonomy" id="2709311"/>
    <lineage>
        <taxon>Bacteria</taxon>
        <taxon>Pseudomonadati</taxon>
        <taxon>Balneolota</taxon>
        <taxon>Balneolia</taxon>
        <taxon>Balneolales</taxon>
        <taxon>Balneolaceae</taxon>
        <taxon>Halalkalibaculum</taxon>
    </lineage>
</organism>
<evidence type="ECO:0000256" key="1">
    <source>
        <dbReference type="ARBA" id="ARBA00007569"/>
    </source>
</evidence>
<dbReference type="HAMAP" id="MF_01357">
    <property type="entry name" value="NDH1_NuoC"/>
    <property type="match status" value="1"/>
</dbReference>